<evidence type="ECO:0008006" key="3">
    <source>
        <dbReference type="Google" id="ProtNLM"/>
    </source>
</evidence>
<evidence type="ECO:0000313" key="2">
    <source>
        <dbReference type="Proteomes" id="UP000268230"/>
    </source>
</evidence>
<dbReference type="KEGG" id="pory:EJA05_09680"/>
<dbReference type="AlphaFoldDB" id="A0A3Q8U006"/>
<organism evidence="1 2">
    <name type="scientific">Pseudomonas entomophila</name>
    <dbReference type="NCBI Taxonomy" id="312306"/>
    <lineage>
        <taxon>Bacteria</taxon>
        <taxon>Pseudomonadati</taxon>
        <taxon>Pseudomonadota</taxon>
        <taxon>Gammaproteobacteria</taxon>
        <taxon>Pseudomonadales</taxon>
        <taxon>Pseudomonadaceae</taxon>
        <taxon>Pseudomonas</taxon>
    </lineage>
</organism>
<evidence type="ECO:0000313" key="1">
    <source>
        <dbReference type="EMBL" id="AZL67992.1"/>
    </source>
</evidence>
<gene>
    <name evidence="1" type="ORF">EJA05_09680</name>
</gene>
<dbReference type="Proteomes" id="UP000268230">
    <property type="component" value="Chromosome"/>
</dbReference>
<dbReference type="EMBL" id="CP034338">
    <property type="protein sequence ID" value="AZL67992.1"/>
    <property type="molecule type" value="Genomic_DNA"/>
</dbReference>
<name>A0A3Q8U006_9PSED</name>
<proteinExistence type="predicted"/>
<dbReference type="OrthoDB" id="7864804at2"/>
<accession>A0A3Q8U006</accession>
<protein>
    <recommendedName>
        <fullName evidence="3">Type II toxin-antitoxin system MqsR family toxin</fullName>
    </recommendedName>
</protein>
<reference evidence="1 2" key="1">
    <citation type="submission" date="2018-12" db="EMBL/GenBank/DDBJ databases">
        <authorList>
            <person name="Li S."/>
            <person name="Yang R."/>
            <person name="Chen G."/>
            <person name="Zou L."/>
            <person name="Zhang C."/>
            <person name="Chen Y."/>
            <person name="Liu Z."/>
            <person name="Li Y."/>
            <person name="Yan Y."/>
            <person name="Huang M."/>
            <person name="Chen T."/>
        </authorList>
    </citation>
    <scope>NUCLEOTIDE SEQUENCE [LARGE SCALE GENOMIC DNA]</scope>
    <source>
        <strain evidence="1 2">1257</strain>
    </source>
</reference>
<sequence>MQRGFKAARRAVIAALEAGDYLHASRGDIEVKNLLATGAVTAAQVIDVILACNGTHYCSSPHHTVASVEVHLIRWHGWYIKFYFLEPDTWFISVHQ</sequence>